<proteinExistence type="predicted"/>
<protein>
    <submittedName>
        <fullName evidence="3">VWA domain-containing protein</fullName>
    </submittedName>
</protein>
<organism evidence="3 4">
    <name type="scientific">Pseudomonas fakonensis</name>
    <dbReference type="NCBI Taxonomy" id="2842355"/>
    <lineage>
        <taxon>Bacteria</taxon>
        <taxon>Pseudomonadati</taxon>
        <taxon>Pseudomonadota</taxon>
        <taxon>Gammaproteobacteria</taxon>
        <taxon>Pseudomonadales</taxon>
        <taxon>Pseudomonadaceae</taxon>
        <taxon>Pseudomonas</taxon>
    </lineage>
</organism>
<dbReference type="PANTHER" id="PTHR35023:SF1">
    <property type="entry name" value="MG-PROTOPORPHYRIN IX CHELATASE"/>
    <property type="match status" value="1"/>
</dbReference>
<evidence type="ECO:0000256" key="1">
    <source>
        <dbReference type="SAM" id="MobiDB-lite"/>
    </source>
</evidence>
<feature type="region of interest" description="Disordered" evidence="1">
    <location>
        <begin position="1"/>
        <end position="57"/>
    </location>
</feature>
<dbReference type="Pfam" id="PF13519">
    <property type="entry name" value="VWA_2"/>
    <property type="match status" value="1"/>
</dbReference>
<dbReference type="EMBL" id="CP077076">
    <property type="protein sequence ID" value="QXH54196.1"/>
    <property type="molecule type" value="Genomic_DNA"/>
</dbReference>
<keyword evidence="4" id="KW-1185">Reference proteome</keyword>
<dbReference type="PANTHER" id="PTHR35023">
    <property type="entry name" value="CHELATASE-RELATED"/>
    <property type="match status" value="1"/>
</dbReference>
<sequence>MGGLATAARRHRRTARGAELGKKALSIHPQQAQAVDARPGKGQAPGASRGRPQAAGQGRVAWLATLLKGRPRQRRDLCWQQRKAQAPELWLVIVDASASTRRHQALAQAKGVLAGLFDQAYRQRARLALLTASGDKPRWQRHGLKASAALQPWLQGLGAGGGTPLFAALDEARQWLLARGRQLPHEVQRCLVLTDGRLTQWRAPQPLPCNTLVVDIELAAVRLGRARQLAEQLHAEYRHISQFSQTH</sequence>
<evidence type="ECO:0000259" key="2">
    <source>
        <dbReference type="Pfam" id="PF13519"/>
    </source>
</evidence>
<dbReference type="InterPro" id="IPR002035">
    <property type="entry name" value="VWF_A"/>
</dbReference>
<accession>A0ABX8NCS4</accession>
<name>A0ABX8NCS4_9PSED</name>
<feature type="domain" description="VWFA" evidence="2">
    <location>
        <begin position="91"/>
        <end position="196"/>
    </location>
</feature>
<evidence type="ECO:0000313" key="4">
    <source>
        <dbReference type="Proteomes" id="UP001046350"/>
    </source>
</evidence>
<gene>
    <name evidence="3" type="ORF">KSS94_13310</name>
</gene>
<evidence type="ECO:0000313" key="3">
    <source>
        <dbReference type="EMBL" id="QXH54196.1"/>
    </source>
</evidence>
<dbReference type="InterPro" id="IPR052989">
    <property type="entry name" value="Mg-chelatase_DI-like"/>
</dbReference>
<reference evidence="3" key="1">
    <citation type="journal article" date="2021" name="Microorganisms">
        <title>The Ever-Expanding Pseudomonas Genus: Description of 43 New Species and Partition of the Pseudomonas putida Group.</title>
        <authorList>
            <person name="Girard L."/>
            <person name="Lood C."/>
            <person name="Hofte M."/>
            <person name="Vandamme P."/>
            <person name="Rokni-Zadeh H."/>
            <person name="van Noort V."/>
            <person name="Lavigne R."/>
            <person name="De Mot R."/>
        </authorList>
    </citation>
    <scope>NUCLEOTIDE SEQUENCE</scope>
    <source>
        <strain evidence="3">COW40</strain>
    </source>
</reference>
<dbReference type="Proteomes" id="UP001046350">
    <property type="component" value="Chromosome"/>
</dbReference>